<dbReference type="InterPro" id="IPR001034">
    <property type="entry name" value="DeoR_HTH"/>
</dbReference>
<accession>A0ABV3PF95</accession>
<proteinExistence type="predicted"/>
<dbReference type="RefSeq" id="WP_311938931.1">
    <property type="nucleotide sequence ID" value="NZ_JAVSCS010000020.1"/>
</dbReference>
<evidence type="ECO:0000313" key="7">
    <source>
        <dbReference type="Proteomes" id="UP001555786"/>
    </source>
</evidence>
<dbReference type="PROSITE" id="PS00894">
    <property type="entry name" value="HTH_DEOR_1"/>
    <property type="match status" value="1"/>
</dbReference>
<protein>
    <submittedName>
        <fullName evidence="6">DeoR/GlpR family DNA-binding transcription regulator</fullName>
    </submittedName>
</protein>
<dbReference type="Pfam" id="PF00455">
    <property type="entry name" value="DeoRC"/>
    <property type="match status" value="1"/>
</dbReference>
<evidence type="ECO:0000256" key="3">
    <source>
        <dbReference type="ARBA" id="ARBA00023125"/>
    </source>
</evidence>
<dbReference type="InterPro" id="IPR018356">
    <property type="entry name" value="Tscrpt_reg_HTH_DeoR_CS"/>
</dbReference>
<dbReference type="SMART" id="SM00420">
    <property type="entry name" value="HTH_DEOR"/>
    <property type="match status" value="1"/>
</dbReference>
<evidence type="ECO:0000256" key="1">
    <source>
        <dbReference type="ARBA" id="ARBA00022491"/>
    </source>
</evidence>
<dbReference type="PRINTS" id="PR00037">
    <property type="entry name" value="HTHLACR"/>
</dbReference>
<dbReference type="SUPFAM" id="SSF46785">
    <property type="entry name" value="Winged helix' DNA-binding domain"/>
    <property type="match status" value="1"/>
</dbReference>
<dbReference type="Pfam" id="PF08220">
    <property type="entry name" value="HTH_DeoR"/>
    <property type="match status" value="1"/>
</dbReference>
<dbReference type="GO" id="GO:0003677">
    <property type="term" value="F:DNA binding"/>
    <property type="evidence" value="ECO:0007669"/>
    <property type="project" value="UniProtKB-KW"/>
</dbReference>
<keyword evidence="4" id="KW-0804">Transcription</keyword>
<dbReference type="Gene3D" id="1.10.10.10">
    <property type="entry name" value="Winged helix-like DNA-binding domain superfamily/Winged helix DNA-binding domain"/>
    <property type="match status" value="1"/>
</dbReference>
<evidence type="ECO:0000256" key="2">
    <source>
        <dbReference type="ARBA" id="ARBA00023015"/>
    </source>
</evidence>
<reference evidence="6 7" key="1">
    <citation type="submission" date="2024-07" db="EMBL/GenBank/DDBJ databases">
        <title>Description of Labrys sedimenti sp. nov., isolated from a diclofenac-degrading enrichment culture.</title>
        <authorList>
            <person name="Tancsics A."/>
            <person name="Csepanyi A."/>
        </authorList>
    </citation>
    <scope>NUCLEOTIDE SEQUENCE [LARGE SCALE GENOMIC DNA]</scope>
    <source>
        <strain evidence="6 7">LMG 23578</strain>
    </source>
</reference>
<sequence length="274" mass="29849">MTQLDEYAQGDGTKKSNRQAELLRLLERSHYLSIEEIAERFAVTTQTARRDIVALEATGQVRRLHGGATIATPVDAVTRRQRRIENASQKARVAALVAQVIPDGAAVFMDTGTTCEAVAYALLQRRDLRIVTYSLRVATIFSENSSFALAIPGGSVRPVDGGVFREDTADYIRRFKFDFAVISVSGIDQAGDICDDDLAEVSAVTAALAQTERTILAVDSTKFGKRALVRLGSLEDVDILVSDDIPAPFRDRVHRSGVETRVAVADAQEAPLEL</sequence>
<name>A0ABV3PF95_9HYPH</name>
<keyword evidence="1" id="KW-0678">Repressor</keyword>
<dbReference type="InterPro" id="IPR036390">
    <property type="entry name" value="WH_DNA-bd_sf"/>
</dbReference>
<dbReference type="Proteomes" id="UP001555786">
    <property type="component" value="Unassembled WGS sequence"/>
</dbReference>
<dbReference type="SUPFAM" id="SSF100950">
    <property type="entry name" value="NagB/RpiA/CoA transferase-like"/>
    <property type="match status" value="1"/>
</dbReference>
<gene>
    <name evidence="6" type="ORF">ABXS05_00120</name>
</gene>
<feature type="domain" description="HTH deoR-type" evidence="5">
    <location>
        <begin position="15"/>
        <end position="70"/>
    </location>
</feature>
<evidence type="ECO:0000259" key="5">
    <source>
        <dbReference type="PROSITE" id="PS51000"/>
    </source>
</evidence>
<dbReference type="PANTHER" id="PTHR30363">
    <property type="entry name" value="HTH-TYPE TRANSCRIPTIONAL REGULATOR SRLR-RELATED"/>
    <property type="match status" value="1"/>
</dbReference>
<evidence type="ECO:0000313" key="6">
    <source>
        <dbReference type="EMBL" id="MEW9303923.1"/>
    </source>
</evidence>
<dbReference type="SMART" id="SM01134">
    <property type="entry name" value="DeoRC"/>
    <property type="match status" value="1"/>
</dbReference>
<dbReference type="InterPro" id="IPR037171">
    <property type="entry name" value="NagB/RpiA_transferase-like"/>
</dbReference>
<comment type="caution">
    <text evidence="6">The sequence shown here is derived from an EMBL/GenBank/DDBJ whole genome shotgun (WGS) entry which is preliminary data.</text>
</comment>
<dbReference type="InterPro" id="IPR036388">
    <property type="entry name" value="WH-like_DNA-bd_sf"/>
</dbReference>
<dbReference type="Gene3D" id="3.30.750.70">
    <property type="entry name" value="4-hydroxybutyrate coenzyme like domains"/>
    <property type="match status" value="1"/>
</dbReference>
<evidence type="ECO:0000256" key="4">
    <source>
        <dbReference type="ARBA" id="ARBA00023163"/>
    </source>
</evidence>
<keyword evidence="7" id="KW-1185">Reference proteome</keyword>
<dbReference type="InterPro" id="IPR050313">
    <property type="entry name" value="Carb_Metab_HTH_regulators"/>
</dbReference>
<keyword evidence="3 6" id="KW-0238">DNA-binding</keyword>
<dbReference type="EMBL" id="JBFNQD010000001">
    <property type="protein sequence ID" value="MEW9303923.1"/>
    <property type="molecule type" value="Genomic_DNA"/>
</dbReference>
<dbReference type="InterPro" id="IPR014036">
    <property type="entry name" value="DeoR-like_C"/>
</dbReference>
<dbReference type="PANTHER" id="PTHR30363:SF4">
    <property type="entry name" value="GLYCEROL-3-PHOSPHATE REGULON REPRESSOR"/>
    <property type="match status" value="1"/>
</dbReference>
<keyword evidence="2" id="KW-0805">Transcription regulation</keyword>
<organism evidence="6 7">
    <name type="scientific">Labrys neptuniae</name>
    <dbReference type="NCBI Taxonomy" id="376174"/>
    <lineage>
        <taxon>Bacteria</taxon>
        <taxon>Pseudomonadati</taxon>
        <taxon>Pseudomonadota</taxon>
        <taxon>Alphaproteobacteria</taxon>
        <taxon>Hyphomicrobiales</taxon>
        <taxon>Xanthobacteraceae</taxon>
        <taxon>Labrys</taxon>
    </lineage>
</organism>
<dbReference type="PROSITE" id="PS51000">
    <property type="entry name" value="HTH_DEOR_2"/>
    <property type="match status" value="1"/>
</dbReference>